<dbReference type="CDD" id="cd17709">
    <property type="entry name" value="BRCT_pescadillo_like"/>
    <property type="match status" value="1"/>
</dbReference>
<evidence type="ECO:0000313" key="7">
    <source>
        <dbReference type="EMBL" id="CAH0721812.1"/>
    </source>
</evidence>
<evidence type="ECO:0000256" key="5">
    <source>
        <dbReference type="SAM" id="MobiDB-lite"/>
    </source>
</evidence>
<dbReference type="SUPFAM" id="SSF52113">
    <property type="entry name" value="BRCT domain"/>
    <property type="match status" value="1"/>
</dbReference>
<dbReference type="Gene3D" id="3.40.50.10190">
    <property type="entry name" value="BRCT domain"/>
    <property type="match status" value="1"/>
</dbReference>
<dbReference type="EMBL" id="OV170223">
    <property type="protein sequence ID" value="CAH0721812.1"/>
    <property type="molecule type" value="Genomic_DNA"/>
</dbReference>
<keyword evidence="8" id="KW-1185">Reference proteome</keyword>
<dbReference type="PANTHER" id="PTHR12221">
    <property type="entry name" value="PESCADILLO - RELATED"/>
    <property type="match status" value="1"/>
</dbReference>
<dbReference type="Proteomes" id="UP000838878">
    <property type="component" value="Chromosome 3"/>
</dbReference>
<dbReference type="InterPro" id="IPR036420">
    <property type="entry name" value="BRCT_dom_sf"/>
</dbReference>
<dbReference type="AlphaFoldDB" id="A0A8J9VYT0"/>
<dbReference type="OrthoDB" id="10264910at2759"/>
<accession>A0A8J9VYT0</accession>
<feature type="compositionally biased region" description="Basic and acidic residues" evidence="5">
    <location>
        <begin position="586"/>
        <end position="604"/>
    </location>
</feature>
<feature type="region of interest" description="Disordered" evidence="5">
    <location>
        <begin position="438"/>
        <end position="541"/>
    </location>
</feature>
<reference evidence="7" key="1">
    <citation type="submission" date="2021-12" db="EMBL/GenBank/DDBJ databases">
        <authorList>
            <person name="Martin H S."/>
        </authorList>
    </citation>
    <scope>NUCLEOTIDE SEQUENCE</scope>
</reference>
<dbReference type="PROSITE" id="PS50172">
    <property type="entry name" value="BRCT"/>
    <property type="match status" value="1"/>
</dbReference>
<evidence type="ECO:0000256" key="1">
    <source>
        <dbReference type="ARBA" id="ARBA00004604"/>
    </source>
</evidence>
<evidence type="ECO:0000256" key="3">
    <source>
        <dbReference type="ARBA" id="ARBA00022552"/>
    </source>
</evidence>
<evidence type="ECO:0000256" key="4">
    <source>
        <dbReference type="ARBA" id="ARBA00023242"/>
    </source>
</evidence>
<dbReference type="HAMAP" id="MF_03028">
    <property type="entry name" value="Pescadillo"/>
    <property type="match status" value="1"/>
</dbReference>
<feature type="non-terminal residue" evidence="7">
    <location>
        <position position="610"/>
    </location>
</feature>
<dbReference type="GO" id="GO:0070545">
    <property type="term" value="C:PeBoW complex"/>
    <property type="evidence" value="ECO:0007669"/>
    <property type="project" value="TreeGrafter"/>
</dbReference>
<feature type="compositionally biased region" description="Basic and acidic residues" evidence="5">
    <location>
        <begin position="530"/>
        <end position="541"/>
    </location>
</feature>
<feature type="compositionally biased region" description="Basic and acidic residues" evidence="5">
    <location>
        <begin position="438"/>
        <end position="451"/>
    </location>
</feature>
<dbReference type="SMART" id="SM00292">
    <property type="entry name" value="BRCT"/>
    <property type="match status" value="1"/>
</dbReference>
<evidence type="ECO:0000313" key="8">
    <source>
        <dbReference type="Proteomes" id="UP000838878"/>
    </source>
</evidence>
<feature type="compositionally biased region" description="Acidic residues" evidence="5">
    <location>
        <begin position="452"/>
        <end position="482"/>
    </location>
</feature>
<dbReference type="InterPro" id="IPR001357">
    <property type="entry name" value="BRCT_dom"/>
</dbReference>
<dbReference type="GO" id="GO:0000463">
    <property type="term" value="P:maturation of LSU-rRNA from tricistronic rRNA transcript (SSU-rRNA, 5.8S rRNA, LSU-rRNA)"/>
    <property type="evidence" value="ECO:0007669"/>
    <property type="project" value="TreeGrafter"/>
</dbReference>
<evidence type="ECO:0000259" key="6">
    <source>
        <dbReference type="PROSITE" id="PS50172"/>
    </source>
</evidence>
<dbReference type="FunFam" id="3.40.50.10190:FF:000002">
    <property type="entry name" value="Pescadillo homolog"/>
    <property type="match status" value="1"/>
</dbReference>
<keyword evidence="4" id="KW-0539">Nucleus</keyword>
<feature type="domain" description="BRCT" evidence="6">
    <location>
        <begin position="322"/>
        <end position="415"/>
    </location>
</feature>
<comment type="subcellular location">
    <subcellularLocation>
        <location evidence="1">Nucleus</location>
        <location evidence="1">Nucleolus</location>
    </subcellularLocation>
</comment>
<organism evidence="7 8">
    <name type="scientific">Brenthis ino</name>
    <name type="common">lesser marbled fritillary</name>
    <dbReference type="NCBI Taxonomy" id="405034"/>
    <lineage>
        <taxon>Eukaryota</taxon>
        <taxon>Metazoa</taxon>
        <taxon>Ecdysozoa</taxon>
        <taxon>Arthropoda</taxon>
        <taxon>Hexapoda</taxon>
        <taxon>Insecta</taxon>
        <taxon>Pterygota</taxon>
        <taxon>Neoptera</taxon>
        <taxon>Endopterygota</taxon>
        <taxon>Lepidoptera</taxon>
        <taxon>Glossata</taxon>
        <taxon>Ditrysia</taxon>
        <taxon>Papilionoidea</taxon>
        <taxon>Nymphalidae</taxon>
        <taxon>Heliconiinae</taxon>
        <taxon>Argynnini</taxon>
        <taxon>Brenthis</taxon>
    </lineage>
</organism>
<protein>
    <recommendedName>
        <fullName evidence="6">BRCT domain-containing protein</fullName>
    </recommendedName>
</protein>
<gene>
    <name evidence="7" type="ORF">BINO364_LOCUS7860</name>
</gene>
<evidence type="ECO:0000256" key="2">
    <source>
        <dbReference type="ARBA" id="ARBA00022517"/>
    </source>
</evidence>
<dbReference type="Pfam" id="PF16589">
    <property type="entry name" value="BRCT_2"/>
    <property type="match status" value="1"/>
</dbReference>
<dbReference type="Pfam" id="PF06732">
    <property type="entry name" value="Pescadillo_N"/>
    <property type="match status" value="1"/>
</dbReference>
<keyword evidence="3" id="KW-0698">rRNA processing</keyword>
<name>A0A8J9VYT0_9NEOP</name>
<dbReference type="InterPro" id="IPR010613">
    <property type="entry name" value="PES"/>
</dbReference>
<keyword evidence="2" id="KW-0690">Ribosome biogenesis</keyword>
<sequence length="610" mass="71450">MVAKKKKKYSSGEGAQFMTRKAALKKLQLSLRDFRRICILKGIYPREPRNRKRAQKGAGGIKTLYHTKDIKFLLHEPIIWKLRDLKVYQQKIRKARAMREYRKMRKYFRDYPEVNIDHIVKERYPTFVDALRDLDDCLTLCFLFSTFPSLKKVPRDQSLLCRRLTVEFMHAVIAAKALRKVFVSVKGYYYQAEIEGQTITWIVPHHFSFQPQNKDEVDFKIMSTFVEFYIMMLGFVNFKLYHSLNLVYPPKLTSAFNSETEKDLVDENAYVAERIAAMNLSVAKIAGANEAEELPEIDIFNTEDTDPQKLEEAKLEAEKVKTLKTMFKGLKFFINREVPREPLVFIIRCFGGEVSWDKDHFVGATFDESDESIAYQIVDRPSMDKQYLSRYYIQPQWVFDSVNARTLLPINKYLMGAVLPPHLSPFVDKIKDQVYIPPEERALKDPNFKPLDDDDPSDEEIEEASDEDKDEEEEEESEEDAEGALTKQYQQEVEQDSTSGSEDDEDGVDPEKKKLAKEKKKAMAVTTGVPHKEHPYQKQIEDKQAFRLREKLVHKKHRNLYKSMKAGQEQRKKDIWLLRKKRRLHDEKVKQDKKAEKRKERIKAIEAASA</sequence>
<proteinExistence type="inferred from homology"/>
<feature type="region of interest" description="Disordered" evidence="5">
    <location>
        <begin position="586"/>
        <end position="610"/>
    </location>
</feature>
<dbReference type="PANTHER" id="PTHR12221:SF6">
    <property type="entry name" value="PESCADILLO HOMOLOG"/>
    <property type="match status" value="1"/>
</dbReference>
<dbReference type="GO" id="GO:0003723">
    <property type="term" value="F:RNA binding"/>
    <property type="evidence" value="ECO:0007669"/>
    <property type="project" value="TreeGrafter"/>
</dbReference>